<dbReference type="InterPro" id="IPR011990">
    <property type="entry name" value="TPR-like_helical_dom_sf"/>
</dbReference>
<comment type="caution">
    <text evidence="1">The sequence shown here is derived from an EMBL/GenBank/DDBJ whole genome shotgun (WGS) entry which is preliminary data.</text>
</comment>
<sequence>MGLLKQLFERNKKEKAADLNILSLNRELEILNDCAKLIETTKNPKTFFNRYELYMDKLSLLADAESSNLVKVTGESFVKKYIKMNKKEQRIHSINNFIDRMWNDTLNKVNTLKTDKGKQNKITLFFKTLSEYENLMPPECIEYYKSLSNSKQINNSDRAEYDAWLDFLGNGGTTEEWDEMKANKTSRLTNFQSYLKELNPVADQYFPQLQKIEKDWLKLYHSKNYSTSFAKEYEKLCLENIKLYIKLVHIEKKYGEYTSKSVPAYKRLIMLYERQGNFDRAIEACKHALLNEVYNDGISEKLKKLIKKVNRKPTTDEINLISNAENKINRHTS</sequence>
<reference evidence="1" key="1">
    <citation type="submission" date="2021-02" db="EMBL/GenBank/DDBJ databases">
        <title>Infant gut strain persistence is associated with maternal origin, phylogeny, and functional potential including surface adhesion and iron acquisition.</title>
        <authorList>
            <person name="Lou Y.C."/>
        </authorList>
    </citation>
    <scope>NUCLEOTIDE SEQUENCE</scope>
    <source>
        <strain evidence="1">L3_108_000G1_dasL3_108_000G1_metabat.metabat.11</strain>
    </source>
</reference>
<dbReference type="Proteomes" id="UP000751224">
    <property type="component" value="Unassembled WGS sequence"/>
</dbReference>
<protein>
    <submittedName>
        <fullName evidence="1">Uncharacterized protein</fullName>
    </submittedName>
</protein>
<dbReference type="RefSeq" id="WP_303888332.1">
    <property type="nucleotide sequence ID" value="NZ_JAGZCC010000109.1"/>
</dbReference>
<evidence type="ECO:0000313" key="1">
    <source>
        <dbReference type="EMBL" id="MBS5589230.1"/>
    </source>
</evidence>
<dbReference type="Gene3D" id="1.25.40.10">
    <property type="entry name" value="Tetratricopeptide repeat domain"/>
    <property type="match status" value="1"/>
</dbReference>
<evidence type="ECO:0000313" key="2">
    <source>
        <dbReference type="Proteomes" id="UP000751224"/>
    </source>
</evidence>
<proteinExistence type="predicted"/>
<dbReference type="AlphaFoldDB" id="A0A943EHY4"/>
<name>A0A943EHY4_9FIRM</name>
<accession>A0A943EHY4</accession>
<dbReference type="EMBL" id="JAGZCC010000109">
    <property type="protein sequence ID" value="MBS5589230.1"/>
    <property type="molecule type" value="Genomic_DNA"/>
</dbReference>
<gene>
    <name evidence="1" type="ORF">KHX14_10590</name>
</gene>
<organism evidence="1 2">
    <name type="scientific">Thomasclavelia spiroformis</name>
    <dbReference type="NCBI Taxonomy" id="29348"/>
    <lineage>
        <taxon>Bacteria</taxon>
        <taxon>Bacillati</taxon>
        <taxon>Bacillota</taxon>
        <taxon>Erysipelotrichia</taxon>
        <taxon>Erysipelotrichales</taxon>
        <taxon>Coprobacillaceae</taxon>
        <taxon>Thomasclavelia</taxon>
    </lineage>
</organism>